<sequence length="125" mass="14751">MDGLSFCFCWVLTYGWWANLEPLRHLWRKHSKEGGKWKDHILVMGSYDNNNALKILLQRLEVPLAFCNVPQDAIGLPAEHVHFPYCFVLEENLEVKHLFIPDKVVPMLSEEYFKSIINHYYSDEL</sequence>
<protein>
    <submittedName>
        <fullName evidence="1">Uncharacterized protein</fullName>
    </submittedName>
</protein>
<dbReference type="Proteomes" id="UP000310532">
    <property type="component" value="Unassembled WGS sequence"/>
</dbReference>
<organism evidence="1 2">
    <name type="scientific">Bacteroides muris</name>
    <name type="common">ex Afrizal et al. 2022</name>
    <dbReference type="NCBI Taxonomy" id="2516960"/>
    <lineage>
        <taxon>Bacteria</taxon>
        <taxon>Pseudomonadati</taxon>
        <taxon>Bacteroidota</taxon>
        <taxon>Bacteroidia</taxon>
        <taxon>Bacteroidales</taxon>
        <taxon>Bacteroidaceae</taxon>
        <taxon>Bacteroides</taxon>
    </lineage>
</organism>
<evidence type="ECO:0000313" key="1">
    <source>
        <dbReference type="EMBL" id="TGY09054.1"/>
    </source>
</evidence>
<name>A0A4S2B6X4_9BACE</name>
<accession>A0A4S2B6X4</accession>
<comment type="caution">
    <text evidence="1">The sequence shown here is derived from an EMBL/GenBank/DDBJ whole genome shotgun (WGS) entry which is preliminary data.</text>
</comment>
<reference evidence="1 2" key="1">
    <citation type="submission" date="2019-04" db="EMBL/GenBank/DDBJ databases">
        <title>Microbes associate with the intestines of laboratory mice.</title>
        <authorList>
            <person name="Navarre W."/>
            <person name="Wong E."/>
            <person name="Huang K."/>
            <person name="Tropini C."/>
            <person name="Ng K."/>
            <person name="Yu B."/>
        </authorList>
    </citation>
    <scope>NUCLEOTIDE SEQUENCE [LARGE SCALE GENOMIC DNA]</scope>
    <source>
        <strain evidence="1 2">NM69_E16B</strain>
    </source>
</reference>
<dbReference type="RefSeq" id="WP_136008995.1">
    <property type="nucleotide sequence ID" value="NZ_SRYZ01000003.1"/>
</dbReference>
<proteinExistence type="predicted"/>
<dbReference type="AlphaFoldDB" id="A0A4S2B6X4"/>
<evidence type="ECO:0000313" key="2">
    <source>
        <dbReference type="Proteomes" id="UP000310532"/>
    </source>
</evidence>
<dbReference type="EMBL" id="SRYZ01000003">
    <property type="protein sequence ID" value="TGY09054.1"/>
    <property type="molecule type" value="Genomic_DNA"/>
</dbReference>
<gene>
    <name evidence="1" type="ORF">E5355_02160</name>
</gene>
<keyword evidence="2" id="KW-1185">Reference proteome</keyword>